<reference evidence="18 19" key="1">
    <citation type="submission" date="2018-06" db="EMBL/GenBank/DDBJ databases">
        <authorList>
            <consortium name="Pathogen Informatics"/>
            <person name="Doyle S."/>
        </authorList>
    </citation>
    <scope>NUCLEOTIDE SEQUENCE [LARGE SCALE GENOMIC DNA]</scope>
    <source>
        <strain evidence="18 19">NCTC13028</strain>
    </source>
</reference>
<dbReference type="InterPro" id="IPR050398">
    <property type="entry name" value="HssS/ArlS-like"/>
</dbReference>
<proteinExistence type="predicted"/>
<keyword evidence="7 15" id="KW-0812">Transmembrane</keyword>
<dbReference type="SUPFAM" id="SSF158472">
    <property type="entry name" value="HAMP domain-like"/>
    <property type="match status" value="1"/>
</dbReference>
<dbReference type="PROSITE" id="PS50885">
    <property type="entry name" value="HAMP"/>
    <property type="match status" value="1"/>
</dbReference>
<name>A0A2X2WAT3_CLOCO</name>
<dbReference type="PRINTS" id="PR00344">
    <property type="entry name" value="BCTRLSENSOR"/>
</dbReference>
<keyword evidence="5" id="KW-0597">Phosphoprotein</keyword>
<feature type="transmembrane region" description="Helical" evidence="15">
    <location>
        <begin position="12"/>
        <end position="35"/>
    </location>
</feature>
<feature type="coiled-coil region" evidence="14">
    <location>
        <begin position="123"/>
        <end position="150"/>
    </location>
</feature>
<dbReference type="SMART" id="SM00388">
    <property type="entry name" value="HisKA"/>
    <property type="match status" value="1"/>
</dbReference>
<evidence type="ECO:0000256" key="15">
    <source>
        <dbReference type="SAM" id="Phobius"/>
    </source>
</evidence>
<dbReference type="Gene3D" id="3.30.565.10">
    <property type="entry name" value="Histidine kinase-like ATPase, C-terminal domain"/>
    <property type="match status" value="1"/>
</dbReference>
<dbReference type="InterPro" id="IPR003661">
    <property type="entry name" value="HisK_dim/P_dom"/>
</dbReference>
<dbReference type="InterPro" id="IPR004358">
    <property type="entry name" value="Sig_transdc_His_kin-like_C"/>
</dbReference>
<sequence>MFDTYRNKLSQSLLNKLFIMAAIAVLISLIVSLWFSKYLTEPLKILEDRVGKIAKQDCYEPLNLDRQDEVGSLAKSIEDMRIQLVQRDKEQQNMLQQVSHELKTPIMVIRSYAQAVYDGIYPKGNLKGSIQVIDEEAERLENKVKDLLYLSKLQYIRKKKIAVEEFNIYKLILEIVDKFKVNNSHIQWEIKGKDIFINGDREQWRVVFENILDNATRYAKSTIKLEMKIEENLKLKIYNDGEKINKEEMNNLFKPFNKGNNGKYGLGLSIVKEIVEIHKGEIFVNNKEEGVEFCINISN</sequence>
<dbReference type="Proteomes" id="UP000250223">
    <property type="component" value="Unassembled WGS sequence"/>
</dbReference>
<evidence type="ECO:0000256" key="8">
    <source>
        <dbReference type="ARBA" id="ARBA00022741"/>
    </source>
</evidence>
<dbReference type="GO" id="GO:0005524">
    <property type="term" value="F:ATP binding"/>
    <property type="evidence" value="ECO:0007669"/>
    <property type="project" value="UniProtKB-KW"/>
</dbReference>
<evidence type="ECO:0000256" key="3">
    <source>
        <dbReference type="ARBA" id="ARBA00012438"/>
    </source>
</evidence>
<keyword evidence="10" id="KW-0067">ATP-binding</keyword>
<dbReference type="InterPro" id="IPR005467">
    <property type="entry name" value="His_kinase_dom"/>
</dbReference>
<keyword evidence="11 15" id="KW-1133">Transmembrane helix</keyword>
<dbReference type="PANTHER" id="PTHR45528:SF1">
    <property type="entry name" value="SENSOR HISTIDINE KINASE CPXA"/>
    <property type="match status" value="1"/>
</dbReference>
<dbReference type="CDD" id="cd06225">
    <property type="entry name" value="HAMP"/>
    <property type="match status" value="1"/>
</dbReference>
<dbReference type="PANTHER" id="PTHR45528">
    <property type="entry name" value="SENSOR HISTIDINE KINASE CPXA"/>
    <property type="match status" value="1"/>
</dbReference>
<dbReference type="Gene3D" id="6.10.340.10">
    <property type="match status" value="1"/>
</dbReference>
<dbReference type="PROSITE" id="PS50109">
    <property type="entry name" value="HIS_KIN"/>
    <property type="match status" value="1"/>
</dbReference>
<feature type="domain" description="HAMP" evidence="17">
    <location>
        <begin position="37"/>
        <end position="89"/>
    </location>
</feature>
<keyword evidence="14" id="KW-0175">Coiled coil</keyword>
<evidence type="ECO:0000256" key="9">
    <source>
        <dbReference type="ARBA" id="ARBA00022777"/>
    </source>
</evidence>
<dbReference type="InterPro" id="IPR003594">
    <property type="entry name" value="HATPase_dom"/>
</dbReference>
<evidence type="ECO:0000256" key="5">
    <source>
        <dbReference type="ARBA" id="ARBA00022553"/>
    </source>
</evidence>
<organism evidence="18 19">
    <name type="scientific">Clostridium cochlearium</name>
    <dbReference type="NCBI Taxonomy" id="1494"/>
    <lineage>
        <taxon>Bacteria</taxon>
        <taxon>Bacillati</taxon>
        <taxon>Bacillota</taxon>
        <taxon>Clostridia</taxon>
        <taxon>Eubacteriales</taxon>
        <taxon>Clostridiaceae</taxon>
        <taxon>Clostridium</taxon>
    </lineage>
</organism>
<dbReference type="CDD" id="cd00082">
    <property type="entry name" value="HisKA"/>
    <property type="match status" value="1"/>
</dbReference>
<evidence type="ECO:0000256" key="4">
    <source>
        <dbReference type="ARBA" id="ARBA00022475"/>
    </source>
</evidence>
<dbReference type="SUPFAM" id="SSF55874">
    <property type="entry name" value="ATPase domain of HSP90 chaperone/DNA topoisomerase II/histidine kinase"/>
    <property type="match status" value="1"/>
</dbReference>
<dbReference type="EMBL" id="UAWC01000023">
    <property type="protein sequence ID" value="SQB35091.1"/>
    <property type="molecule type" value="Genomic_DNA"/>
</dbReference>
<evidence type="ECO:0000256" key="13">
    <source>
        <dbReference type="ARBA" id="ARBA00023136"/>
    </source>
</evidence>
<dbReference type="GO" id="GO:0005886">
    <property type="term" value="C:plasma membrane"/>
    <property type="evidence" value="ECO:0007669"/>
    <property type="project" value="UniProtKB-SubCell"/>
</dbReference>
<keyword evidence="13 15" id="KW-0472">Membrane</keyword>
<protein>
    <recommendedName>
        <fullName evidence="3">histidine kinase</fullName>
        <ecNumber evidence="3">2.7.13.3</ecNumber>
    </recommendedName>
</protein>
<dbReference type="RefSeq" id="WP_096635313.1">
    <property type="nucleotide sequence ID" value="NZ_OAOH01000001.1"/>
</dbReference>
<dbReference type="Pfam" id="PF02518">
    <property type="entry name" value="HATPase_c"/>
    <property type="match status" value="1"/>
</dbReference>
<dbReference type="InterPro" id="IPR036890">
    <property type="entry name" value="HATPase_C_sf"/>
</dbReference>
<dbReference type="GO" id="GO:0000155">
    <property type="term" value="F:phosphorelay sensor kinase activity"/>
    <property type="evidence" value="ECO:0007669"/>
    <property type="project" value="InterPro"/>
</dbReference>
<keyword evidence="12" id="KW-0902">Two-component regulatory system</keyword>
<evidence type="ECO:0000256" key="10">
    <source>
        <dbReference type="ARBA" id="ARBA00022840"/>
    </source>
</evidence>
<evidence type="ECO:0000256" key="7">
    <source>
        <dbReference type="ARBA" id="ARBA00022692"/>
    </source>
</evidence>
<evidence type="ECO:0000256" key="12">
    <source>
        <dbReference type="ARBA" id="ARBA00023012"/>
    </source>
</evidence>
<dbReference type="Gene3D" id="1.10.287.130">
    <property type="match status" value="1"/>
</dbReference>
<gene>
    <name evidence="18" type="primary">cssS</name>
    <name evidence="18" type="ORF">NCTC13028_01704</name>
</gene>
<evidence type="ECO:0000256" key="2">
    <source>
        <dbReference type="ARBA" id="ARBA00004651"/>
    </source>
</evidence>
<keyword evidence="8" id="KW-0547">Nucleotide-binding</keyword>
<dbReference type="EC" id="2.7.13.3" evidence="3"/>
<comment type="catalytic activity">
    <reaction evidence="1">
        <text>ATP + protein L-histidine = ADP + protein N-phospho-L-histidine.</text>
        <dbReference type="EC" id="2.7.13.3"/>
    </reaction>
</comment>
<dbReference type="AlphaFoldDB" id="A0A2X2WAT3"/>
<evidence type="ECO:0000259" key="17">
    <source>
        <dbReference type="PROSITE" id="PS50885"/>
    </source>
</evidence>
<dbReference type="InterPro" id="IPR003660">
    <property type="entry name" value="HAMP_dom"/>
</dbReference>
<evidence type="ECO:0000256" key="11">
    <source>
        <dbReference type="ARBA" id="ARBA00022989"/>
    </source>
</evidence>
<dbReference type="InterPro" id="IPR036097">
    <property type="entry name" value="HisK_dim/P_sf"/>
</dbReference>
<evidence type="ECO:0000256" key="1">
    <source>
        <dbReference type="ARBA" id="ARBA00000085"/>
    </source>
</evidence>
<comment type="subcellular location">
    <subcellularLocation>
        <location evidence="2">Cell membrane</location>
        <topology evidence="2">Multi-pass membrane protein</topology>
    </subcellularLocation>
</comment>
<evidence type="ECO:0000259" key="16">
    <source>
        <dbReference type="PROSITE" id="PS50109"/>
    </source>
</evidence>
<keyword evidence="9 18" id="KW-0418">Kinase</keyword>
<dbReference type="SUPFAM" id="SSF47384">
    <property type="entry name" value="Homodimeric domain of signal transducing histidine kinase"/>
    <property type="match status" value="1"/>
</dbReference>
<accession>A0A2X2WAT3</accession>
<keyword evidence="6 18" id="KW-0808">Transferase</keyword>
<dbReference type="Pfam" id="PF00512">
    <property type="entry name" value="HisKA"/>
    <property type="match status" value="1"/>
</dbReference>
<dbReference type="SMART" id="SM00387">
    <property type="entry name" value="HATPase_c"/>
    <property type="match status" value="1"/>
</dbReference>
<dbReference type="Pfam" id="PF00672">
    <property type="entry name" value="HAMP"/>
    <property type="match status" value="1"/>
</dbReference>
<evidence type="ECO:0000256" key="14">
    <source>
        <dbReference type="SAM" id="Coils"/>
    </source>
</evidence>
<keyword evidence="4" id="KW-1003">Cell membrane</keyword>
<evidence type="ECO:0000256" key="6">
    <source>
        <dbReference type="ARBA" id="ARBA00022679"/>
    </source>
</evidence>
<evidence type="ECO:0000313" key="19">
    <source>
        <dbReference type="Proteomes" id="UP000250223"/>
    </source>
</evidence>
<dbReference type="SMART" id="SM00304">
    <property type="entry name" value="HAMP"/>
    <property type="match status" value="1"/>
</dbReference>
<feature type="domain" description="Histidine kinase" evidence="16">
    <location>
        <begin position="97"/>
        <end position="299"/>
    </location>
</feature>
<evidence type="ECO:0000313" key="18">
    <source>
        <dbReference type="EMBL" id="SQB35091.1"/>
    </source>
</evidence>